<dbReference type="SUPFAM" id="SSF48452">
    <property type="entry name" value="TPR-like"/>
    <property type="match status" value="2"/>
</dbReference>
<evidence type="ECO:0000313" key="6">
    <source>
        <dbReference type="Proteomes" id="UP000718564"/>
    </source>
</evidence>
<sequence length="1266" mass="146157">MLKWLVKWIKKYLRFFFRKKQTRSVYPIEEQKMAPPPALTNADLEFLFTQLLEGVHQAKGEQWAIQYLQRMEKRISNERWINWLLDFGERLLKSPAPNNYLAEQMVQLGELGIGRIGDLSYDIGIRLLTRNLGNPYWENDQTQDTETITDTTLPSRFSEERQNKSTEDSDNILRQLTPAVMPAPFLNPPQEEYTDNQEELIWEYDEPIVEFRTPDSAWTLSAKQEKEESDWVEQSVEPEAKTAARQDFSDFQSPVAVKLDELLVRLEHSTSLVQQLASGLGYQSEISINTGLPINQQRTTLEQAEAWFYEGLKQAKAGNLSGAIASYNKAIEIHPNSQEYWFNRGLTLFYLGHFSEAIASYDKAIALKPDFYKCWYYRGGALGELGHFEDAILCFDKAIEIKFNYPEAWSGRGIALQKLGRPLEAVASYDKAIILQPQDQDNWYYRGLALAQDGRNYDAIASYEKALEIQNDFHLAWYKRGVELCELGEFEDAIASLEEATEIQNDFSEAWYALAGALNKVGRSEDAIASYEKATQIDPNSHEVWIDKGVVQFSLGRWDDAISSWEKALEIKPDYYLGWFNCAVALDNLGQREEAIACYDKAIEFYPQFELAWYNRAIVLFYLQRFEEAIASYDSALQIKPDYWEAWIARGNAAENIVYRDNSHFTFLSPAELYERVYEEKLASYDQGLKYVDQNTQPEGWGRLHLALGNAYYDRGKRHPTPSYYWQQALTAYNQALHTLTPEPFARLHLEVLQNLIKTLVVLGQTSQAQELHQYGTDFIQFLLSETTHSDEEKKQLALKYTSFEQLAVDIAVQSGEIAQAIEIAERGKNACFTWLLYGWTDEIRSFSYQSIQQLLNPTTAIIYWHISPCALRTFIIKYESPEPIVVFTPVVNGVIDEVPLPQVVRRLVEFEDWLKDWHQQYREYQQLQTNDASDKSVHSWQAEMEQRLLNLKHILNISAIVNELEDITNLILIPHRDLHRFPLHALFNISSLWEQEFSKQRNYTCTYLPSIQIGFSFKSQQLLQVQNQPLLIVEPQESINYPTPQFAGLESEVISQMFSYCTRIQGLQATKTQVENALSENYNIFHFTGYVTENSNQPHKSEFVLTGEEKLTIEEICKKPITSYDLITLSTWETVMTNNQNITTEHVGIVTAFLAGGVNHVLSTVWTVESAAIALVMIEFYRRLQQNKSAAKALAETTAWLKELTAGELKQWYEELLNQLPQEGQKIRASLTTELYRSREMSAETKLYNHPYYWAAFKIAGKFSF</sequence>
<reference evidence="5 6" key="1">
    <citation type="submission" date="2018-06" db="EMBL/GenBank/DDBJ databases">
        <title>Comparative genomics of Brasilonema spp. strains.</title>
        <authorList>
            <person name="Alvarenga D.O."/>
            <person name="Fiore M.F."/>
            <person name="Varani A.M."/>
        </authorList>
    </citation>
    <scope>NUCLEOTIDE SEQUENCE [LARGE SCALE GENOMIC DNA]</scope>
    <source>
        <strain evidence="5 6">SPC951</strain>
    </source>
</reference>
<dbReference type="InterPro" id="IPR011990">
    <property type="entry name" value="TPR-like_helical_dom_sf"/>
</dbReference>
<feature type="repeat" description="TPR" evidence="3">
    <location>
        <begin position="610"/>
        <end position="643"/>
    </location>
</feature>
<dbReference type="PANTHER" id="PTHR44858">
    <property type="entry name" value="TETRATRICOPEPTIDE REPEAT PROTEIN 6"/>
    <property type="match status" value="1"/>
</dbReference>
<feature type="repeat" description="TPR" evidence="3">
    <location>
        <begin position="372"/>
        <end position="405"/>
    </location>
</feature>
<feature type="repeat" description="TPR" evidence="3">
    <location>
        <begin position="304"/>
        <end position="337"/>
    </location>
</feature>
<keyword evidence="6" id="KW-1185">Reference proteome</keyword>
<dbReference type="Pfam" id="PF13181">
    <property type="entry name" value="TPR_8"/>
    <property type="match status" value="1"/>
</dbReference>
<dbReference type="InterPro" id="IPR019734">
    <property type="entry name" value="TPR_rpt"/>
</dbReference>
<dbReference type="Pfam" id="PF00515">
    <property type="entry name" value="TPR_1"/>
    <property type="match status" value="3"/>
</dbReference>
<dbReference type="PANTHER" id="PTHR44858:SF1">
    <property type="entry name" value="UDP-N-ACETYLGLUCOSAMINE--PEPTIDE N-ACETYLGLUCOSAMINYLTRANSFERASE SPINDLY-RELATED"/>
    <property type="match status" value="1"/>
</dbReference>
<dbReference type="Pfam" id="PF13432">
    <property type="entry name" value="TPR_16"/>
    <property type="match status" value="2"/>
</dbReference>
<dbReference type="InterPro" id="IPR050498">
    <property type="entry name" value="Ycf3"/>
</dbReference>
<dbReference type="Pfam" id="PF07719">
    <property type="entry name" value="TPR_2"/>
    <property type="match status" value="1"/>
</dbReference>
<protein>
    <recommendedName>
        <fullName evidence="4">CHAT domain-containing protein</fullName>
    </recommendedName>
</protein>
<comment type="caution">
    <text evidence="5">The sequence shown here is derived from an EMBL/GenBank/DDBJ whole genome shotgun (WGS) entry which is preliminary data.</text>
</comment>
<evidence type="ECO:0000259" key="4">
    <source>
        <dbReference type="Pfam" id="PF12770"/>
    </source>
</evidence>
<dbReference type="PROSITE" id="PS50293">
    <property type="entry name" value="TPR_REGION"/>
    <property type="match status" value="4"/>
</dbReference>
<accession>A0ABX1PDW2</accession>
<dbReference type="Proteomes" id="UP000718564">
    <property type="component" value="Unassembled WGS sequence"/>
</dbReference>
<gene>
    <name evidence="5" type="ORF">DP116_22430</name>
</gene>
<evidence type="ECO:0000256" key="1">
    <source>
        <dbReference type="ARBA" id="ARBA00022737"/>
    </source>
</evidence>
<dbReference type="EMBL" id="QMEB01000218">
    <property type="protein sequence ID" value="NMG22061.1"/>
    <property type="molecule type" value="Genomic_DNA"/>
</dbReference>
<name>A0ABX1PDW2_9CYAN</name>
<evidence type="ECO:0000313" key="5">
    <source>
        <dbReference type="EMBL" id="NMG22061.1"/>
    </source>
</evidence>
<keyword evidence="1" id="KW-0677">Repeat</keyword>
<feature type="repeat" description="TPR" evidence="3">
    <location>
        <begin position="406"/>
        <end position="439"/>
    </location>
</feature>
<feature type="repeat" description="TPR" evidence="3">
    <location>
        <begin position="508"/>
        <end position="541"/>
    </location>
</feature>
<dbReference type="PROSITE" id="PS50005">
    <property type="entry name" value="TPR"/>
    <property type="match status" value="7"/>
</dbReference>
<dbReference type="Gene3D" id="1.25.40.10">
    <property type="entry name" value="Tetratricopeptide repeat domain"/>
    <property type="match status" value="3"/>
</dbReference>
<evidence type="ECO:0000256" key="3">
    <source>
        <dbReference type="PROSITE-ProRule" id="PRU00339"/>
    </source>
</evidence>
<keyword evidence="2 3" id="KW-0802">TPR repeat</keyword>
<feature type="domain" description="CHAT" evidence="4">
    <location>
        <begin position="963"/>
        <end position="1262"/>
    </location>
</feature>
<evidence type="ECO:0000256" key="2">
    <source>
        <dbReference type="ARBA" id="ARBA00022803"/>
    </source>
</evidence>
<proteinExistence type="predicted"/>
<organism evidence="5 6">
    <name type="scientific">Brasilonema bromeliae SPC951</name>
    <dbReference type="NCBI Taxonomy" id="385972"/>
    <lineage>
        <taxon>Bacteria</taxon>
        <taxon>Bacillati</taxon>
        <taxon>Cyanobacteriota</taxon>
        <taxon>Cyanophyceae</taxon>
        <taxon>Nostocales</taxon>
        <taxon>Scytonemataceae</taxon>
        <taxon>Brasilonema</taxon>
        <taxon>Bromeliae group (in: Brasilonema)</taxon>
    </lineage>
</organism>
<dbReference type="SMART" id="SM00028">
    <property type="entry name" value="TPR"/>
    <property type="match status" value="10"/>
</dbReference>
<feature type="repeat" description="TPR" evidence="3">
    <location>
        <begin position="542"/>
        <end position="575"/>
    </location>
</feature>
<dbReference type="Pfam" id="PF12770">
    <property type="entry name" value="CHAT"/>
    <property type="match status" value="1"/>
</dbReference>
<feature type="repeat" description="TPR" evidence="3">
    <location>
        <begin position="338"/>
        <end position="371"/>
    </location>
</feature>
<dbReference type="InterPro" id="IPR013105">
    <property type="entry name" value="TPR_2"/>
</dbReference>
<dbReference type="InterPro" id="IPR024983">
    <property type="entry name" value="CHAT_dom"/>
</dbReference>